<gene>
    <name evidence="1" type="ORF">KR51_00008900</name>
</gene>
<comment type="caution">
    <text evidence="1">The sequence shown here is derived from an EMBL/GenBank/DDBJ whole genome shotgun (WGS) entry which is preliminary data.</text>
</comment>
<dbReference type="STRING" id="582515.KR51_00008900"/>
<dbReference type="OrthoDB" id="580965at2"/>
<accession>U5DL64</accession>
<protein>
    <submittedName>
        <fullName evidence="1">Uncharacterized protein</fullName>
    </submittedName>
</protein>
<dbReference type="InParanoid" id="U5DL64"/>
<proteinExistence type="predicted"/>
<dbReference type="AlphaFoldDB" id="U5DL64"/>
<reference evidence="1 2" key="1">
    <citation type="submission" date="2013-05" db="EMBL/GenBank/DDBJ databases">
        <title>Draft genome sequence of Rubidibacter lacunae KORDI 51-2.</title>
        <authorList>
            <person name="Choi D.H."/>
            <person name="Noh J.H."/>
            <person name="Kwon K.-K."/>
            <person name="Lee J.-H."/>
            <person name="Ryu J.-Y."/>
        </authorList>
    </citation>
    <scope>NUCLEOTIDE SEQUENCE [LARGE SCALE GENOMIC DNA]</scope>
    <source>
        <strain evidence="1 2">KORDI 51-2</strain>
    </source>
</reference>
<dbReference type="Proteomes" id="UP000016960">
    <property type="component" value="Unassembled WGS sequence"/>
</dbReference>
<dbReference type="EMBL" id="ASSJ01000020">
    <property type="protein sequence ID" value="ERN42426.1"/>
    <property type="molecule type" value="Genomic_DNA"/>
</dbReference>
<sequence length="420" mass="49120">MIALNESHVRQLAQAQETLYQHLLECVMAEPPEQAIERYRKLFLGVDYPEPAVRDALEIAIGSHEARVEFGSLLNRCWYIAINQWQLQPQLRDNVPLLVDLLEHVRPPRAIQSRATRRLRQLLLDFRNTEQYQKLQRLARLNDDARGTVGNLLVRYPYLYDNCLLSEDSNREHKETIRRMRSQVQRRYELNLSQYVVRQVRLTQRARRPPLEDQPRSEPLTVPLNPTLLSDRALSRALRHFVGNIEGNYTYRDLALSFITHSSQAPSYREFKRDLYEYLTASVDPAYGQRMFNARLASKLEATLPHCDLQRPNEFLILRTSSQLLKFLIIDNRYSPDHFVFLDLVGNLGTTPTIGMLLKLTLLCRKSRPYLDKRFSVLFSHYETEAIEGLPWLVRSLENLHLALTIHFGSADLTTWRQIT</sequence>
<evidence type="ECO:0000313" key="1">
    <source>
        <dbReference type="EMBL" id="ERN42426.1"/>
    </source>
</evidence>
<dbReference type="eggNOG" id="COG1672">
    <property type="taxonomic scope" value="Bacteria"/>
</dbReference>
<evidence type="ECO:0000313" key="2">
    <source>
        <dbReference type="Proteomes" id="UP000016960"/>
    </source>
</evidence>
<keyword evidence="2" id="KW-1185">Reference proteome</keyword>
<organism evidence="1 2">
    <name type="scientific">Rubidibacter lacunae KORDI 51-2</name>
    <dbReference type="NCBI Taxonomy" id="582515"/>
    <lineage>
        <taxon>Bacteria</taxon>
        <taxon>Bacillati</taxon>
        <taxon>Cyanobacteriota</taxon>
        <taxon>Cyanophyceae</taxon>
        <taxon>Oscillatoriophycideae</taxon>
        <taxon>Chroococcales</taxon>
        <taxon>Aphanothecaceae</taxon>
        <taxon>Rubidibacter</taxon>
    </lineage>
</organism>
<name>U5DL64_9CHRO</name>
<dbReference type="RefSeq" id="WP_022605070.1">
    <property type="nucleotide sequence ID" value="NZ_ASSJ01000020.1"/>
</dbReference>